<organism evidence="1">
    <name type="scientific">viral metagenome</name>
    <dbReference type="NCBI Taxonomy" id="1070528"/>
    <lineage>
        <taxon>unclassified sequences</taxon>
        <taxon>metagenomes</taxon>
        <taxon>organismal metagenomes</taxon>
    </lineage>
</organism>
<name>A0A6M3X4C0_9ZZZZ</name>
<proteinExistence type="predicted"/>
<protein>
    <submittedName>
        <fullName evidence="1">Uncharacterized protein</fullName>
    </submittedName>
</protein>
<sequence length="53" mass="5694">MWELKVNESVRSVVGGLFGLNVHQMALVKGAKSVLNLWKKGGNHDTVCGGIQS</sequence>
<reference evidence="1" key="1">
    <citation type="submission" date="2020-03" db="EMBL/GenBank/DDBJ databases">
        <title>The deep terrestrial virosphere.</title>
        <authorList>
            <person name="Holmfeldt K."/>
            <person name="Nilsson E."/>
            <person name="Simone D."/>
            <person name="Lopez-Fernandez M."/>
            <person name="Wu X."/>
            <person name="de Brujin I."/>
            <person name="Lundin D."/>
            <person name="Andersson A."/>
            <person name="Bertilsson S."/>
            <person name="Dopson M."/>
        </authorList>
    </citation>
    <scope>NUCLEOTIDE SEQUENCE</scope>
    <source>
        <strain evidence="1">MM171A03406</strain>
    </source>
</reference>
<accession>A0A6M3X4C0</accession>
<dbReference type="AlphaFoldDB" id="A0A6M3X4C0"/>
<dbReference type="EMBL" id="MT143900">
    <property type="protein sequence ID" value="QJH92552.1"/>
    <property type="molecule type" value="Genomic_DNA"/>
</dbReference>
<gene>
    <name evidence="1" type="ORF">MM171A03406_0002</name>
</gene>
<evidence type="ECO:0000313" key="1">
    <source>
        <dbReference type="EMBL" id="QJH92552.1"/>
    </source>
</evidence>